<dbReference type="Proteomes" id="UP000321577">
    <property type="component" value="Unassembled WGS sequence"/>
</dbReference>
<dbReference type="AlphaFoldDB" id="A0A512MB29"/>
<dbReference type="Pfam" id="PF05050">
    <property type="entry name" value="Methyltransf_21"/>
    <property type="match status" value="1"/>
</dbReference>
<organism evidence="2 3">
    <name type="scientific">Brevifollis gellanilyticus</name>
    <dbReference type="NCBI Taxonomy" id="748831"/>
    <lineage>
        <taxon>Bacteria</taxon>
        <taxon>Pseudomonadati</taxon>
        <taxon>Verrucomicrobiota</taxon>
        <taxon>Verrucomicrobiia</taxon>
        <taxon>Verrucomicrobiales</taxon>
        <taxon>Verrucomicrobiaceae</taxon>
    </lineage>
</organism>
<dbReference type="EMBL" id="BKAG01000018">
    <property type="protein sequence ID" value="GEP43541.1"/>
    <property type="molecule type" value="Genomic_DNA"/>
</dbReference>
<reference evidence="2 3" key="1">
    <citation type="submission" date="2019-07" db="EMBL/GenBank/DDBJ databases">
        <title>Whole genome shotgun sequence of Brevifollis gellanilyticus NBRC 108608.</title>
        <authorList>
            <person name="Hosoyama A."/>
            <person name="Uohara A."/>
            <person name="Ohji S."/>
            <person name="Ichikawa N."/>
        </authorList>
    </citation>
    <scope>NUCLEOTIDE SEQUENCE [LARGE SCALE GENOMIC DNA]</scope>
    <source>
        <strain evidence="2 3">NBRC 108608</strain>
    </source>
</reference>
<dbReference type="Gene3D" id="3.40.50.150">
    <property type="entry name" value="Vaccinia Virus protein VP39"/>
    <property type="match status" value="1"/>
</dbReference>
<evidence type="ECO:0000259" key="1">
    <source>
        <dbReference type="Pfam" id="PF05050"/>
    </source>
</evidence>
<evidence type="ECO:0000313" key="2">
    <source>
        <dbReference type="EMBL" id="GEP43541.1"/>
    </source>
</evidence>
<proteinExistence type="predicted"/>
<evidence type="ECO:0000313" key="3">
    <source>
        <dbReference type="Proteomes" id="UP000321577"/>
    </source>
</evidence>
<dbReference type="NCBIfam" id="TIGR01444">
    <property type="entry name" value="fkbM_fam"/>
    <property type="match status" value="1"/>
</dbReference>
<accession>A0A512MB29</accession>
<name>A0A512MB29_9BACT</name>
<sequence>MLFRLLGRRRLDAATVHGFRMLLDDTDLIQRTILYSHAWEPEVSEVLRREFTEEDVFYDVGANIGYDSFLALGVGVKLVVAFDPEPVNEAIYKANFALNGFSPDRLVFVSKAVGDRPGKMSFRRAPSANMGIGSLSAEEVDGGLQVEVVSLDHMIRKKLIPSPTVMKIDVEGWEKEALSGMAETLSSNPPRMILLEADCDEAGRMKSQDLADLLAGKGFHLQRIGPFDSKANYVARHSR</sequence>
<dbReference type="InterPro" id="IPR029063">
    <property type="entry name" value="SAM-dependent_MTases_sf"/>
</dbReference>
<dbReference type="OrthoDB" id="182922at2"/>
<dbReference type="InterPro" id="IPR006342">
    <property type="entry name" value="FkbM_mtfrase"/>
</dbReference>
<dbReference type="InterPro" id="IPR052514">
    <property type="entry name" value="SAM-dependent_MTase"/>
</dbReference>
<gene>
    <name evidence="2" type="ORF">BGE01nite_28320</name>
</gene>
<comment type="caution">
    <text evidence="2">The sequence shown here is derived from an EMBL/GenBank/DDBJ whole genome shotgun (WGS) entry which is preliminary data.</text>
</comment>
<keyword evidence="3" id="KW-1185">Reference proteome</keyword>
<dbReference type="SUPFAM" id="SSF53335">
    <property type="entry name" value="S-adenosyl-L-methionine-dependent methyltransferases"/>
    <property type="match status" value="1"/>
</dbReference>
<dbReference type="PANTHER" id="PTHR34203:SF15">
    <property type="entry name" value="SLL1173 PROTEIN"/>
    <property type="match status" value="1"/>
</dbReference>
<feature type="domain" description="Methyltransferase FkbM" evidence="1">
    <location>
        <begin position="59"/>
        <end position="219"/>
    </location>
</feature>
<protein>
    <recommendedName>
        <fullName evidence="1">Methyltransferase FkbM domain-containing protein</fullName>
    </recommendedName>
</protein>
<dbReference type="PANTHER" id="PTHR34203">
    <property type="entry name" value="METHYLTRANSFERASE, FKBM FAMILY PROTEIN"/>
    <property type="match status" value="1"/>
</dbReference>
<dbReference type="RefSeq" id="WP_146851115.1">
    <property type="nucleotide sequence ID" value="NZ_BKAG01000018.1"/>
</dbReference>